<sequence>MKIRHILRAGTIAGVTLTLAGCGGISSGNLFGGGSRKAAQTETTGPMPDPTQVSHMAGGNNDWEYRQKSSTVWDLFSNSDDPNVKLEVNKYIWNATLEVLDFLPIQTVDPFSGLIVTGYGTPPGGGRAYRATIHITDPALDARSLKVSLESKGGAVSPDTVRAVEDAILTRARQLRIADSNL</sequence>
<feature type="region of interest" description="Disordered" evidence="1">
    <location>
        <begin position="33"/>
        <end position="52"/>
    </location>
</feature>
<evidence type="ECO:0000313" key="3">
    <source>
        <dbReference type="Proteomes" id="UP000279673"/>
    </source>
</evidence>
<name>A0A421BVD9_9RHOB</name>
<dbReference type="AlphaFoldDB" id="A0A421BVD9"/>
<dbReference type="EMBL" id="RCHI01000002">
    <property type="protein sequence ID" value="RLL72281.1"/>
    <property type="molecule type" value="Genomic_DNA"/>
</dbReference>
<dbReference type="Proteomes" id="UP000279673">
    <property type="component" value="Unassembled WGS sequence"/>
</dbReference>
<keyword evidence="3" id="KW-1185">Reference proteome</keyword>
<dbReference type="PROSITE" id="PS51257">
    <property type="entry name" value="PROKAR_LIPOPROTEIN"/>
    <property type="match status" value="1"/>
</dbReference>
<comment type="caution">
    <text evidence="2">The sequence shown here is derived from an EMBL/GenBank/DDBJ whole genome shotgun (WGS) entry which is preliminary data.</text>
</comment>
<evidence type="ECO:0000313" key="2">
    <source>
        <dbReference type="EMBL" id="RLL72281.1"/>
    </source>
</evidence>
<protein>
    <submittedName>
        <fullName evidence="2">DUF3576 domain-containing protein</fullName>
    </submittedName>
</protein>
<gene>
    <name evidence="2" type="ORF">DYS74_02405</name>
</gene>
<proteinExistence type="predicted"/>
<dbReference type="Pfam" id="PF12100">
    <property type="entry name" value="DUF3576"/>
    <property type="match status" value="1"/>
</dbReference>
<dbReference type="RefSeq" id="WP_121530560.1">
    <property type="nucleotide sequence ID" value="NZ_RCHI01000002.1"/>
</dbReference>
<accession>A0A421BVD9</accession>
<organism evidence="2 3">
    <name type="scientific">Paenirhodobacter hankyongi</name>
    <dbReference type="NCBI Taxonomy" id="2294033"/>
    <lineage>
        <taxon>Bacteria</taxon>
        <taxon>Pseudomonadati</taxon>
        <taxon>Pseudomonadota</taxon>
        <taxon>Alphaproteobacteria</taxon>
        <taxon>Rhodobacterales</taxon>
        <taxon>Rhodobacter group</taxon>
        <taxon>Paenirhodobacter</taxon>
    </lineage>
</organism>
<reference evidence="2 3" key="1">
    <citation type="submission" date="2018-10" db="EMBL/GenBank/DDBJ databases">
        <title>Rhodobacter sp . BO-81.</title>
        <authorList>
            <person name="Im W.T."/>
        </authorList>
    </citation>
    <scope>NUCLEOTIDE SEQUENCE [LARGE SCALE GENOMIC DNA]</scope>
    <source>
        <strain evidence="2 3">BO-81</strain>
    </source>
</reference>
<evidence type="ECO:0000256" key="1">
    <source>
        <dbReference type="SAM" id="MobiDB-lite"/>
    </source>
</evidence>
<dbReference type="InterPro" id="IPR021959">
    <property type="entry name" value="DUF3576"/>
</dbReference>